<reference evidence="2 3" key="1">
    <citation type="submission" date="2016-10" db="EMBL/GenBank/DDBJ databases">
        <authorList>
            <person name="de Groot N.N."/>
        </authorList>
    </citation>
    <scope>NUCLEOTIDE SEQUENCE [LARGE SCALE GENOMIC DNA]</scope>
    <source>
        <strain evidence="2 3">CGMCC 1.5070</strain>
    </source>
</reference>
<sequence length="170" mass="19136">MQKILRVFFAVFVLLFIFPIQVFAQVNITNINSLIENAKQLDNSAVTVEGEAVGEPLERGNYCWVNINDGTNAIGVWMKAKDAQQIKMYGDYKNKGDIVRVSGVFRRACKEHGGEADIHNESMQVIKNGYVVKENILVVKLVCAVILTLILIAAIITIHKFKIIQLPYHF</sequence>
<evidence type="ECO:0008006" key="4">
    <source>
        <dbReference type="Google" id="ProtNLM"/>
    </source>
</evidence>
<dbReference type="Proteomes" id="UP000199158">
    <property type="component" value="Unassembled WGS sequence"/>
</dbReference>
<organism evidence="2 3">
    <name type="scientific">Hydrogenoanaerobacterium saccharovorans</name>
    <dbReference type="NCBI Taxonomy" id="474960"/>
    <lineage>
        <taxon>Bacteria</taxon>
        <taxon>Bacillati</taxon>
        <taxon>Bacillota</taxon>
        <taxon>Clostridia</taxon>
        <taxon>Eubacteriales</taxon>
        <taxon>Oscillospiraceae</taxon>
        <taxon>Hydrogenoanaerobacterium</taxon>
    </lineage>
</organism>
<evidence type="ECO:0000313" key="3">
    <source>
        <dbReference type="Proteomes" id="UP000199158"/>
    </source>
</evidence>
<protein>
    <recommendedName>
        <fullName evidence="4">DNA-binding protein</fullName>
    </recommendedName>
</protein>
<gene>
    <name evidence="2" type="ORF">SAMN05216180_1974</name>
</gene>
<keyword evidence="1" id="KW-1133">Transmembrane helix</keyword>
<dbReference type="OrthoDB" id="1758039at2"/>
<keyword evidence="1" id="KW-0472">Membrane</keyword>
<dbReference type="AlphaFoldDB" id="A0A1H8BL78"/>
<keyword evidence="1" id="KW-0812">Transmembrane</keyword>
<accession>A0A1H8BL78</accession>
<name>A0A1H8BL78_9FIRM</name>
<dbReference type="STRING" id="474960.SAMN05216180_1974"/>
<evidence type="ECO:0000256" key="1">
    <source>
        <dbReference type="SAM" id="Phobius"/>
    </source>
</evidence>
<feature type="transmembrane region" description="Helical" evidence="1">
    <location>
        <begin position="137"/>
        <end position="158"/>
    </location>
</feature>
<evidence type="ECO:0000313" key="2">
    <source>
        <dbReference type="EMBL" id="SEM83615.1"/>
    </source>
</evidence>
<dbReference type="EMBL" id="FOCG01000001">
    <property type="protein sequence ID" value="SEM83615.1"/>
    <property type="molecule type" value="Genomic_DNA"/>
</dbReference>
<dbReference type="RefSeq" id="WP_092754029.1">
    <property type="nucleotide sequence ID" value="NZ_FOCG01000001.1"/>
</dbReference>
<proteinExistence type="predicted"/>
<keyword evidence="3" id="KW-1185">Reference proteome</keyword>